<evidence type="ECO:0000256" key="6">
    <source>
        <dbReference type="ARBA" id="ARBA00022679"/>
    </source>
</evidence>
<feature type="domain" description="HAMP" evidence="16">
    <location>
        <begin position="303"/>
        <end position="355"/>
    </location>
</feature>
<dbReference type="CDD" id="cd18773">
    <property type="entry name" value="PDC1_HK_sensor"/>
    <property type="match status" value="1"/>
</dbReference>
<keyword evidence="4" id="KW-1003">Cell membrane</keyword>
<keyword evidence="9 12" id="KW-1133">Transmembrane helix</keyword>
<dbReference type="SUPFAM" id="SSF55785">
    <property type="entry name" value="PYP-like sensor domain (PAS domain)"/>
    <property type="match status" value="1"/>
</dbReference>
<evidence type="ECO:0000256" key="5">
    <source>
        <dbReference type="ARBA" id="ARBA00022553"/>
    </source>
</evidence>
<feature type="coiled-coil region" evidence="11">
    <location>
        <begin position="350"/>
        <end position="388"/>
    </location>
</feature>
<keyword evidence="7 12" id="KW-0812">Transmembrane</keyword>
<dbReference type="EC" id="2.7.13.3" evidence="3"/>
<evidence type="ECO:0000256" key="8">
    <source>
        <dbReference type="ARBA" id="ARBA00022777"/>
    </source>
</evidence>
<dbReference type="HOGENOM" id="CLU_000445_114_71_7"/>
<dbReference type="InterPro" id="IPR033479">
    <property type="entry name" value="dCache_1"/>
</dbReference>
<dbReference type="OrthoDB" id="5524356at2"/>
<dbReference type="Gene3D" id="3.30.565.10">
    <property type="entry name" value="Histidine kinase-like ATPase, C-terminal domain"/>
    <property type="match status" value="1"/>
</dbReference>
<dbReference type="CDD" id="cd00082">
    <property type="entry name" value="HisKA"/>
    <property type="match status" value="1"/>
</dbReference>
<evidence type="ECO:0000259" key="15">
    <source>
        <dbReference type="PROSITE" id="PS50113"/>
    </source>
</evidence>
<dbReference type="FunFam" id="3.30.565.10:FF:000006">
    <property type="entry name" value="Sensor histidine kinase WalK"/>
    <property type="match status" value="1"/>
</dbReference>
<evidence type="ECO:0000256" key="2">
    <source>
        <dbReference type="ARBA" id="ARBA00004651"/>
    </source>
</evidence>
<dbReference type="InterPro" id="IPR005467">
    <property type="entry name" value="His_kinase_dom"/>
</dbReference>
<dbReference type="SMART" id="SM00387">
    <property type="entry name" value="HATPase_c"/>
    <property type="match status" value="1"/>
</dbReference>
<evidence type="ECO:0000256" key="3">
    <source>
        <dbReference type="ARBA" id="ARBA00012438"/>
    </source>
</evidence>
<evidence type="ECO:0000256" key="7">
    <source>
        <dbReference type="ARBA" id="ARBA00022692"/>
    </source>
</evidence>
<evidence type="ECO:0000259" key="13">
    <source>
        <dbReference type="PROSITE" id="PS50109"/>
    </source>
</evidence>
<keyword evidence="6" id="KW-0808">Transferase</keyword>
<dbReference type="GO" id="GO:0000155">
    <property type="term" value="F:phosphorelay sensor kinase activity"/>
    <property type="evidence" value="ECO:0007669"/>
    <property type="project" value="InterPro"/>
</dbReference>
<dbReference type="InterPro" id="IPR004358">
    <property type="entry name" value="Sig_transdc_His_kin-like_C"/>
</dbReference>
<evidence type="ECO:0000256" key="12">
    <source>
        <dbReference type="SAM" id="Phobius"/>
    </source>
</evidence>
<gene>
    <name evidence="17" type="ORF">GPICK_11820</name>
</gene>
<dbReference type="InterPro" id="IPR035965">
    <property type="entry name" value="PAS-like_dom_sf"/>
</dbReference>
<evidence type="ECO:0000256" key="10">
    <source>
        <dbReference type="ARBA" id="ARBA00023136"/>
    </source>
</evidence>
<dbReference type="NCBIfam" id="TIGR00229">
    <property type="entry name" value="sensory_box"/>
    <property type="match status" value="1"/>
</dbReference>
<dbReference type="Proteomes" id="UP000057609">
    <property type="component" value="Chromosome"/>
</dbReference>
<keyword evidence="8" id="KW-0418">Kinase</keyword>
<keyword evidence="11" id="KW-0175">Coiled coil</keyword>
<evidence type="ECO:0000259" key="16">
    <source>
        <dbReference type="PROSITE" id="PS50885"/>
    </source>
</evidence>
<feature type="coiled-coil region" evidence="11">
    <location>
        <begin position="501"/>
        <end position="532"/>
    </location>
</feature>
<organism evidence="17 18">
    <name type="scientific">Geobacter pickeringii</name>
    <dbReference type="NCBI Taxonomy" id="345632"/>
    <lineage>
        <taxon>Bacteria</taxon>
        <taxon>Pseudomonadati</taxon>
        <taxon>Thermodesulfobacteriota</taxon>
        <taxon>Desulfuromonadia</taxon>
        <taxon>Geobacterales</taxon>
        <taxon>Geobacteraceae</taxon>
        <taxon>Geobacter</taxon>
    </lineage>
</organism>
<keyword evidence="18" id="KW-1185">Reference proteome</keyword>
<dbReference type="InterPro" id="IPR013656">
    <property type="entry name" value="PAS_4"/>
</dbReference>
<evidence type="ECO:0000313" key="18">
    <source>
        <dbReference type="Proteomes" id="UP000057609"/>
    </source>
</evidence>
<comment type="subcellular location">
    <subcellularLocation>
        <location evidence="2">Cell membrane</location>
        <topology evidence="2">Multi-pass membrane protein</topology>
    </subcellularLocation>
</comment>
<dbReference type="Pfam" id="PF02518">
    <property type="entry name" value="HATPase_c"/>
    <property type="match status" value="1"/>
</dbReference>
<keyword evidence="10 12" id="KW-0472">Membrane</keyword>
<dbReference type="SUPFAM" id="SSF55874">
    <property type="entry name" value="ATPase domain of HSP90 chaperone/DNA topoisomerase II/histidine kinase"/>
    <property type="match status" value="1"/>
</dbReference>
<feature type="domain" description="PAC" evidence="15">
    <location>
        <begin position="458"/>
        <end position="510"/>
    </location>
</feature>
<dbReference type="Pfam" id="PF08448">
    <property type="entry name" value="PAS_4"/>
    <property type="match status" value="1"/>
</dbReference>
<dbReference type="Pfam" id="PF02743">
    <property type="entry name" value="dCache_1"/>
    <property type="match status" value="1"/>
</dbReference>
<feature type="domain" description="PAS" evidence="14">
    <location>
        <begin position="388"/>
        <end position="432"/>
    </location>
</feature>
<evidence type="ECO:0000259" key="14">
    <source>
        <dbReference type="PROSITE" id="PS50112"/>
    </source>
</evidence>
<dbReference type="CDD" id="cd00130">
    <property type="entry name" value="PAS"/>
    <property type="match status" value="1"/>
</dbReference>
<dbReference type="Gene3D" id="1.10.287.130">
    <property type="match status" value="1"/>
</dbReference>
<dbReference type="InterPro" id="IPR000700">
    <property type="entry name" value="PAS-assoc_C"/>
</dbReference>
<dbReference type="SMART" id="SM00304">
    <property type="entry name" value="HAMP"/>
    <property type="match status" value="1"/>
</dbReference>
<comment type="catalytic activity">
    <reaction evidence="1">
        <text>ATP + protein L-histidine = ADP + protein N-phospho-L-histidine.</text>
        <dbReference type="EC" id="2.7.13.3"/>
    </reaction>
</comment>
<dbReference type="InterPro" id="IPR050351">
    <property type="entry name" value="BphY/WalK/GraS-like"/>
</dbReference>
<dbReference type="CDD" id="cd12912">
    <property type="entry name" value="PDC2_MCP_like"/>
    <property type="match status" value="1"/>
</dbReference>
<evidence type="ECO:0000256" key="11">
    <source>
        <dbReference type="SAM" id="Coils"/>
    </source>
</evidence>
<dbReference type="EMBL" id="CP009788">
    <property type="protein sequence ID" value="AJE03949.1"/>
    <property type="molecule type" value="Genomic_DNA"/>
</dbReference>
<dbReference type="STRING" id="345632.GPICK_11820"/>
<dbReference type="SMART" id="SM00388">
    <property type="entry name" value="HisKA"/>
    <property type="match status" value="1"/>
</dbReference>
<dbReference type="PROSITE" id="PS50109">
    <property type="entry name" value="HIS_KIN"/>
    <property type="match status" value="1"/>
</dbReference>
<dbReference type="PANTHER" id="PTHR42878">
    <property type="entry name" value="TWO-COMPONENT HISTIDINE KINASE"/>
    <property type="match status" value="1"/>
</dbReference>
<keyword evidence="5" id="KW-0597">Phosphoprotein</keyword>
<evidence type="ECO:0000256" key="9">
    <source>
        <dbReference type="ARBA" id="ARBA00022989"/>
    </source>
</evidence>
<dbReference type="PROSITE" id="PS50885">
    <property type="entry name" value="HAMP"/>
    <property type="match status" value="1"/>
</dbReference>
<dbReference type="InterPro" id="IPR003661">
    <property type="entry name" value="HisK_dim/P_dom"/>
</dbReference>
<evidence type="ECO:0000256" key="4">
    <source>
        <dbReference type="ARBA" id="ARBA00022475"/>
    </source>
</evidence>
<dbReference type="Pfam" id="PF00512">
    <property type="entry name" value="HisKA"/>
    <property type="match status" value="1"/>
</dbReference>
<feature type="transmembrane region" description="Helical" evidence="12">
    <location>
        <begin position="282"/>
        <end position="302"/>
    </location>
</feature>
<dbReference type="CDD" id="cd06225">
    <property type="entry name" value="HAMP"/>
    <property type="match status" value="1"/>
</dbReference>
<dbReference type="Gene3D" id="6.10.340.10">
    <property type="match status" value="1"/>
</dbReference>
<dbReference type="GO" id="GO:0000156">
    <property type="term" value="F:phosphorelay response regulator activity"/>
    <property type="evidence" value="ECO:0007669"/>
    <property type="project" value="TreeGrafter"/>
</dbReference>
<dbReference type="SUPFAM" id="SSF158472">
    <property type="entry name" value="HAMP domain-like"/>
    <property type="match status" value="1"/>
</dbReference>
<protein>
    <recommendedName>
        <fullName evidence="3">histidine kinase</fullName>
        <ecNumber evidence="3">2.7.13.3</ecNumber>
    </recommendedName>
</protein>
<dbReference type="PROSITE" id="PS50113">
    <property type="entry name" value="PAC"/>
    <property type="match status" value="1"/>
</dbReference>
<reference evidence="17 18" key="1">
    <citation type="journal article" date="2015" name="Genome Announc.">
        <title>Complete Genome of Geobacter pickeringii G13T, a Metal-Reducing Isolate from Sedimentary Kaolin Deposits.</title>
        <authorList>
            <person name="Badalamenti J.P."/>
            <person name="Bond D.R."/>
        </authorList>
    </citation>
    <scope>NUCLEOTIDE SEQUENCE [LARGE SCALE GENOMIC DNA]</scope>
    <source>
        <strain evidence="17 18">G13</strain>
    </source>
</reference>
<dbReference type="GO" id="GO:0030295">
    <property type="term" value="F:protein kinase activator activity"/>
    <property type="evidence" value="ECO:0007669"/>
    <property type="project" value="TreeGrafter"/>
</dbReference>
<dbReference type="InterPro" id="IPR003660">
    <property type="entry name" value="HAMP_dom"/>
</dbReference>
<sequence>MVGSPSLKRALVVAFILTAVVPVVAIGFICFEFLKRDIVCSVTTSNLALARSVAGEVESQLREPMNVLRHVAEIAEMRSSAPTGTLDRFLESEQKISGYFDSLFVLDRRGCVSHVALGQREGAHPEDYRGLEMSNLDVYRDARKACDLRWSPTFISMSSGEPTMTIALPFDGGTVLGNLSLKGLARIAERAGNGIVGTVFVVNRKGRVIAHPDHRLVAEQYNLGNMEIVQRGLKGEAGTFRYAVGGSPKLGSVVRIERTGWAVVVEKDEATVYAPVRRLQGIFLGGLLATILVGIVGAFLSLGRILRPVSCLIESVQRIAGGWYDFTPPPASYREVDDLAASFSLMAAAVREREELLRERNEELVMTEEELRQQIDEYQKSQDELSVTNQTLQTTFGASPLAMVTVDRDGVVTMWNGAASRIFGWNPEEVMGAFLPILLDGGEGALADRVLATDRSVAGMELTCLRRDGSPVSVSLSAAPLCNVREEPSGVITISADVTDRKRAEADIRRLNAELELRVAERTTQLETANRELESFSYSVSHDLRAPLRHIDGFSLALLEDCGDSLTAQGGEYLKRIRSAAGRMGQLIDDLLELSRVSRGAVFYEPVDLSRTVRSLAAELAEAEPTRQVSFEIEDHVVVNGDTRLLRIVLANLIGNAWKYTGRNEQALIRFGATEIDGVRAMFVSDNGAGFDMSYYDKLFGPFQRLHAATDFEGTGIGLATVQRIIHRHGGRVWAEAAVGRGATFYFSLP</sequence>
<dbReference type="InterPro" id="IPR036890">
    <property type="entry name" value="HATPase_C_sf"/>
</dbReference>
<dbReference type="SMART" id="SM00091">
    <property type="entry name" value="PAS"/>
    <property type="match status" value="1"/>
</dbReference>
<proteinExistence type="predicted"/>
<dbReference type="InterPro" id="IPR036097">
    <property type="entry name" value="HisK_dim/P_sf"/>
</dbReference>
<dbReference type="AlphaFoldDB" id="A0A0B5BFN2"/>
<dbReference type="PANTHER" id="PTHR42878:SF15">
    <property type="entry name" value="BACTERIOPHYTOCHROME"/>
    <property type="match status" value="1"/>
</dbReference>
<dbReference type="SUPFAM" id="SSF47384">
    <property type="entry name" value="Homodimeric domain of signal transducing histidine kinase"/>
    <property type="match status" value="1"/>
</dbReference>
<name>A0A0B5BFN2_9BACT</name>
<dbReference type="KEGG" id="gpi:GPICK_11820"/>
<accession>A0A0B5BFN2</accession>
<evidence type="ECO:0000313" key="17">
    <source>
        <dbReference type="EMBL" id="AJE03949.1"/>
    </source>
</evidence>
<dbReference type="InterPro" id="IPR003594">
    <property type="entry name" value="HATPase_dom"/>
</dbReference>
<dbReference type="PRINTS" id="PR00344">
    <property type="entry name" value="BCTRLSENSOR"/>
</dbReference>
<dbReference type="GO" id="GO:0005886">
    <property type="term" value="C:plasma membrane"/>
    <property type="evidence" value="ECO:0007669"/>
    <property type="project" value="UniProtKB-SubCell"/>
</dbReference>
<evidence type="ECO:0000256" key="1">
    <source>
        <dbReference type="ARBA" id="ARBA00000085"/>
    </source>
</evidence>
<dbReference type="InterPro" id="IPR000014">
    <property type="entry name" value="PAS"/>
</dbReference>
<dbReference type="Gene3D" id="3.30.450.20">
    <property type="entry name" value="PAS domain"/>
    <property type="match status" value="3"/>
</dbReference>
<dbReference type="FunFam" id="1.10.287.130:FF:000070">
    <property type="entry name" value="Histidine kinase sensor protein"/>
    <property type="match status" value="1"/>
</dbReference>
<feature type="domain" description="Histidine kinase" evidence="13">
    <location>
        <begin position="539"/>
        <end position="750"/>
    </location>
</feature>
<dbReference type="GO" id="GO:0007234">
    <property type="term" value="P:osmosensory signaling via phosphorelay pathway"/>
    <property type="evidence" value="ECO:0007669"/>
    <property type="project" value="TreeGrafter"/>
</dbReference>
<dbReference type="PROSITE" id="PS50112">
    <property type="entry name" value="PAS"/>
    <property type="match status" value="1"/>
</dbReference>